<evidence type="ECO:0000313" key="1">
    <source>
        <dbReference type="EMBL" id="OHU75777.1"/>
    </source>
</evidence>
<keyword evidence="2" id="KW-1185">Reference proteome</keyword>
<reference evidence="1 2" key="1">
    <citation type="submission" date="2016-10" db="EMBL/GenBank/DDBJ databases">
        <title>Evaluation of Human, Veterinary and Environmental Mycobacterium chelonae Isolates by Core Genome Phylogenomic Analysis, Targeted Gene Comparison, and Anti-microbial Susceptibility Patterns: A Tale of Mistaken Identities.</title>
        <authorList>
            <person name="Fogelson S.B."/>
            <person name="Camus A.C."/>
            <person name="Lorenz W."/>
            <person name="Vasireddy R."/>
            <person name="Vasireddy S."/>
            <person name="Smith T."/>
            <person name="Brown-Elliott B.A."/>
            <person name="Wallace R.J.Jr."/>
            <person name="Hasan N.A."/>
            <person name="Reischl U."/>
            <person name="Sanchez S."/>
        </authorList>
    </citation>
    <scope>NUCLEOTIDE SEQUENCE [LARGE SCALE GENOMIC DNA]</scope>
    <source>
        <strain evidence="1 2">15518</strain>
    </source>
</reference>
<proteinExistence type="predicted"/>
<gene>
    <name evidence="1" type="ORF">BKG84_26850</name>
</gene>
<dbReference type="EMBL" id="MLIS01000132">
    <property type="protein sequence ID" value="OHU75777.1"/>
    <property type="molecule type" value="Genomic_DNA"/>
</dbReference>
<evidence type="ECO:0000313" key="2">
    <source>
        <dbReference type="Proteomes" id="UP000179441"/>
    </source>
</evidence>
<dbReference type="Proteomes" id="UP000179441">
    <property type="component" value="Unassembled WGS sequence"/>
</dbReference>
<comment type="caution">
    <text evidence="1">The sequence shown here is derived from an EMBL/GenBank/DDBJ whole genome shotgun (WGS) entry which is preliminary data.</text>
</comment>
<accession>A0A1S1LZD4</accession>
<dbReference type="AlphaFoldDB" id="A0A1S1LZD4"/>
<name>A0A1S1LZD4_MYCCH</name>
<protein>
    <submittedName>
        <fullName evidence="1">Uncharacterized protein</fullName>
    </submittedName>
</protein>
<sequence length="78" mass="8776">MTMIPATEHVGVVIDGVVHIEKCSGVNVLSGLTPGLEPLDRPDPLHCAVALVSELHRTMRYLTAPRWKRVLLRLFRRH</sequence>
<organism evidence="1 2">
    <name type="scientific">Mycobacteroides chelonae</name>
    <name type="common">Mycobacterium chelonae</name>
    <dbReference type="NCBI Taxonomy" id="1774"/>
    <lineage>
        <taxon>Bacteria</taxon>
        <taxon>Bacillati</taxon>
        <taxon>Actinomycetota</taxon>
        <taxon>Actinomycetes</taxon>
        <taxon>Mycobacteriales</taxon>
        <taxon>Mycobacteriaceae</taxon>
        <taxon>Mycobacteroides</taxon>
    </lineage>
</organism>